<organism evidence="18 19">
    <name type="scientific">Microdochium trichocladiopsis</name>
    <dbReference type="NCBI Taxonomy" id="1682393"/>
    <lineage>
        <taxon>Eukaryota</taxon>
        <taxon>Fungi</taxon>
        <taxon>Dikarya</taxon>
        <taxon>Ascomycota</taxon>
        <taxon>Pezizomycotina</taxon>
        <taxon>Sordariomycetes</taxon>
        <taxon>Xylariomycetidae</taxon>
        <taxon>Xylariales</taxon>
        <taxon>Microdochiaceae</taxon>
        <taxon>Microdochium</taxon>
    </lineage>
</organism>
<evidence type="ECO:0000256" key="3">
    <source>
        <dbReference type="ARBA" id="ARBA00004574"/>
    </source>
</evidence>
<feature type="domain" description="CUE" evidence="17">
    <location>
        <begin position="57"/>
        <end position="100"/>
    </location>
</feature>
<dbReference type="InterPro" id="IPR041803">
    <property type="entry name" value="DEF1_CUE"/>
</dbReference>
<gene>
    <name evidence="18" type="ORF">B0I36DRAFT_160677</name>
</gene>
<feature type="compositionally biased region" description="Pro residues" evidence="16">
    <location>
        <begin position="287"/>
        <end position="305"/>
    </location>
</feature>
<dbReference type="GO" id="GO:0005634">
    <property type="term" value="C:nucleus"/>
    <property type="evidence" value="ECO:0007669"/>
    <property type="project" value="UniProtKB-SubCell"/>
</dbReference>
<evidence type="ECO:0000256" key="2">
    <source>
        <dbReference type="ARBA" id="ARBA00004496"/>
    </source>
</evidence>
<dbReference type="AlphaFoldDB" id="A0A9P8Y3P9"/>
<feature type="compositionally biased region" description="Gly residues" evidence="16">
    <location>
        <begin position="874"/>
        <end position="883"/>
    </location>
</feature>
<feature type="compositionally biased region" description="Low complexity" evidence="16">
    <location>
        <begin position="667"/>
        <end position="681"/>
    </location>
</feature>
<evidence type="ECO:0000256" key="12">
    <source>
        <dbReference type="ARBA" id="ARBA00022895"/>
    </source>
</evidence>
<evidence type="ECO:0000313" key="18">
    <source>
        <dbReference type="EMBL" id="KAH7026617.1"/>
    </source>
</evidence>
<dbReference type="PANTHER" id="PTHR16308">
    <property type="entry name" value="UBIQUITIN ASSOCIATED PROTEIN 2-LIKE/LINGERER"/>
    <property type="match status" value="1"/>
</dbReference>
<accession>A0A9P8Y3P9</accession>
<feature type="compositionally biased region" description="Polar residues" evidence="16">
    <location>
        <begin position="509"/>
        <end position="520"/>
    </location>
</feature>
<evidence type="ECO:0000256" key="13">
    <source>
        <dbReference type="ARBA" id="ARBA00023125"/>
    </source>
</evidence>
<keyword evidence="6" id="KW-0158">Chromosome</keyword>
<evidence type="ECO:0000256" key="9">
    <source>
        <dbReference type="ARBA" id="ARBA00022763"/>
    </source>
</evidence>
<dbReference type="InterPro" id="IPR009060">
    <property type="entry name" value="UBA-like_sf"/>
</dbReference>
<dbReference type="CDD" id="cd14368">
    <property type="entry name" value="CUE_DEF1_like"/>
    <property type="match status" value="1"/>
</dbReference>
<feature type="region of interest" description="Disordered" evidence="16">
    <location>
        <begin position="95"/>
        <end position="588"/>
    </location>
</feature>
<evidence type="ECO:0000256" key="11">
    <source>
        <dbReference type="ARBA" id="ARBA00022843"/>
    </source>
</evidence>
<dbReference type="InterPro" id="IPR003892">
    <property type="entry name" value="CUE"/>
</dbReference>
<evidence type="ECO:0000256" key="6">
    <source>
        <dbReference type="ARBA" id="ARBA00022454"/>
    </source>
</evidence>
<evidence type="ECO:0000259" key="17">
    <source>
        <dbReference type="PROSITE" id="PS51140"/>
    </source>
</evidence>
<evidence type="ECO:0000256" key="7">
    <source>
        <dbReference type="ARBA" id="ARBA00022490"/>
    </source>
</evidence>
<feature type="region of interest" description="Disordered" evidence="16">
    <location>
        <begin position="1"/>
        <end position="51"/>
    </location>
</feature>
<feature type="compositionally biased region" description="Low complexity" evidence="16">
    <location>
        <begin position="188"/>
        <end position="250"/>
    </location>
</feature>
<keyword evidence="14" id="KW-0234">DNA repair</keyword>
<feature type="compositionally biased region" description="Polar residues" evidence="16">
    <location>
        <begin position="651"/>
        <end position="666"/>
    </location>
</feature>
<dbReference type="Proteomes" id="UP000756346">
    <property type="component" value="Unassembled WGS sequence"/>
</dbReference>
<reference evidence="18" key="1">
    <citation type="journal article" date="2021" name="Nat. Commun.">
        <title>Genetic determinants of endophytism in the Arabidopsis root mycobiome.</title>
        <authorList>
            <person name="Mesny F."/>
            <person name="Miyauchi S."/>
            <person name="Thiergart T."/>
            <person name="Pickel B."/>
            <person name="Atanasova L."/>
            <person name="Karlsson M."/>
            <person name="Huettel B."/>
            <person name="Barry K.W."/>
            <person name="Haridas S."/>
            <person name="Chen C."/>
            <person name="Bauer D."/>
            <person name="Andreopoulos W."/>
            <person name="Pangilinan J."/>
            <person name="LaButti K."/>
            <person name="Riley R."/>
            <person name="Lipzen A."/>
            <person name="Clum A."/>
            <person name="Drula E."/>
            <person name="Henrissat B."/>
            <person name="Kohler A."/>
            <person name="Grigoriev I.V."/>
            <person name="Martin F.M."/>
            <person name="Hacquard S."/>
        </authorList>
    </citation>
    <scope>NUCLEOTIDE SEQUENCE</scope>
    <source>
        <strain evidence="18">MPI-CAGE-CH-0230</strain>
    </source>
</reference>
<proteinExistence type="inferred from homology"/>
<evidence type="ECO:0000256" key="5">
    <source>
        <dbReference type="ARBA" id="ARBA00020536"/>
    </source>
</evidence>
<dbReference type="SUPFAM" id="SSF46934">
    <property type="entry name" value="UBA-like"/>
    <property type="match status" value="1"/>
</dbReference>
<keyword evidence="15" id="KW-0539">Nucleus</keyword>
<keyword evidence="12" id="KW-0779">Telomere</keyword>
<evidence type="ECO:0000256" key="10">
    <source>
        <dbReference type="ARBA" id="ARBA00022786"/>
    </source>
</evidence>
<feature type="compositionally biased region" description="Low complexity" evidence="16">
    <location>
        <begin position="812"/>
        <end position="827"/>
    </location>
</feature>
<feature type="compositionally biased region" description="Gly residues" evidence="16">
    <location>
        <begin position="891"/>
        <end position="930"/>
    </location>
</feature>
<feature type="region of interest" description="Disordered" evidence="16">
    <location>
        <begin position="731"/>
        <end position="945"/>
    </location>
</feature>
<name>A0A9P8Y3P9_9PEZI</name>
<evidence type="ECO:0000256" key="15">
    <source>
        <dbReference type="ARBA" id="ARBA00023242"/>
    </source>
</evidence>
<dbReference type="RefSeq" id="XP_046009834.1">
    <property type="nucleotide sequence ID" value="XM_046148656.1"/>
</dbReference>
<feature type="compositionally biased region" description="Gly residues" evidence="16">
    <location>
        <begin position="775"/>
        <end position="793"/>
    </location>
</feature>
<dbReference type="GO" id="GO:0000781">
    <property type="term" value="C:chromosome, telomeric region"/>
    <property type="evidence" value="ECO:0007669"/>
    <property type="project" value="UniProtKB-SubCell"/>
</dbReference>
<sequence>MSTEVARSSASSSRGRGGGRGGRGGFGGRSANPRRPNGEKSADAFDDDDDVSQLRKQYGSKLDTIKELFPDWSDADILYALQETDGDIELAATRISEGSISQWGEVSKPKKSSAKAKDSAAHATANDNSGSRPARGGRVDSGRGGRGRGAGAERARGAGRGRAGSQAVTANGHQPKEQLSVPTDEAWDTAATSAAESTGTDSWANAAAGASAAPKAATSTASTATKQTKAPAANVAPEVAAPKPAAPAVKTWASMLRQPTAPKPAPKPKETPAAPQPTEPTTTLPPTEAPAPEPVAEPTAEPEPVPEQAEVAEEPKVVEPEVALPPPEDTLTKVNLELLPDESKPLATATVASTTADSWDPRQQAQTSAVATPLSASQAQHQAARPAASGFAASALKATDRPAQRMPSYQRRLLEQEEAVRMPGNREVDRTAVQFGAFNIGESEEDIDGDREEPETRTQPPQESPSAPRAALPPVAQPTPGADSFASAQKAPGVAVATPITAPTGPVGSASQTPQAPGASQQFRQQFQQTTAQEPAGFQQKPYDSFAQQNPVTTSAGFDSFPAATTQAPGPQGAFGSAPGDYSSYYNAEQSGRNAYNNYYAQHYGQQGGSQHEGHGSHRGFGAYGASQADNISQYPQSGTQPSRFGAAAASSDSQNSGHNTPNPTTQSQHQSGSQNSQPQSNIHQQPHGNHYGQHPYYTSPYYAQYMNQAYGGYGQGYGGAPYSKGGGYGQPHQYGMSPQGPYDHSSSPATSGFGGQSSVSGRDSGLGSSVDNYGRGGSSQAGGQGGFGGSSFGGSHDTFGRGAGYPQSGQGFAAPNAGATGAASGADDLKPYGVESKAGAGPSPSLSGAARPGSATNTPGAPGLPPVQSSQQGAGGYGGYPGHGQQSHGLHGGQTGNSAYGLGGSGGQGQGNNPYGGGYGGSQGFGNYYGGRQQHQGGWGGNYH</sequence>
<evidence type="ECO:0000256" key="14">
    <source>
        <dbReference type="ARBA" id="ARBA00023204"/>
    </source>
</evidence>
<comment type="subcellular location">
    <subcellularLocation>
        <location evidence="3">Chromosome</location>
        <location evidence="3">Telomere</location>
    </subcellularLocation>
    <subcellularLocation>
        <location evidence="2">Cytoplasm</location>
    </subcellularLocation>
    <subcellularLocation>
        <location evidence="1">Nucleus</location>
    </subcellularLocation>
</comment>
<evidence type="ECO:0000256" key="4">
    <source>
        <dbReference type="ARBA" id="ARBA00005491"/>
    </source>
</evidence>
<feature type="compositionally biased region" description="Polar residues" evidence="16">
    <location>
        <begin position="628"/>
        <end position="643"/>
    </location>
</feature>
<dbReference type="OrthoDB" id="5396806at2759"/>
<evidence type="ECO:0000313" key="19">
    <source>
        <dbReference type="Proteomes" id="UP000756346"/>
    </source>
</evidence>
<dbReference type="PROSITE" id="PS51140">
    <property type="entry name" value="CUE"/>
    <property type="match status" value="1"/>
</dbReference>
<keyword evidence="10" id="KW-0833">Ubl conjugation pathway</keyword>
<comment type="similarity">
    <text evidence="4">Belongs to the DEF1 family.</text>
</comment>
<feature type="compositionally biased region" description="Low complexity" evidence="16">
    <location>
        <begin position="347"/>
        <end position="356"/>
    </location>
</feature>
<feature type="compositionally biased region" description="Gly residues" evidence="16">
    <location>
        <begin position="15"/>
        <end position="28"/>
    </location>
</feature>
<keyword evidence="11" id="KW-0832">Ubl conjugation</keyword>
<keyword evidence="8" id="KW-0597">Phosphoprotein</keyword>
<feature type="compositionally biased region" description="Low complexity" evidence="16">
    <location>
        <begin position="1"/>
        <end position="14"/>
    </location>
</feature>
<dbReference type="PANTHER" id="PTHR16308:SF13">
    <property type="entry name" value="PROTEIN LINGERER"/>
    <property type="match status" value="1"/>
</dbReference>
<dbReference type="GO" id="GO:0006281">
    <property type="term" value="P:DNA repair"/>
    <property type="evidence" value="ECO:0007669"/>
    <property type="project" value="UniProtKB-KW"/>
</dbReference>
<feature type="compositionally biased region" description="Polar residues" evidence="16">
    <location>
        <begin position="361"/>
        <end position="381"/>
    </location>
</feature>
<feature type="compositionally biased region" description="Polar residues" evidence="16">
    <location>
        <begin position="745"/>
        <end position="772"/>
    </location>
</feature>
<feature type="compositionally biased region" description="Low complexity" evidence="16">
    <location>
        <begin position="383"/>
        <end position="397"/>
    </location>
</feature>
<feature type="compositionally biased region" description="Basic and acidic residues" evidence="16">
    <location>
        <begin position="412"/>
        <end position="430"/>
    </location>
</feature>
<feature type="region of interest" description="Disordered" evidence="16">
    <location>
        <begin position="603"/>
        <end position="696"/>
    </location>
</feature>
<dbReference type="GeneID" id="70178202"/>
<evidence type="ECO:0000256" key="16">
    <source>
        <dbReference type="SAM" id="MobiDB-lite"/>
    </source>
</evidence>
<dbReference type="Pfam" id="PF02845">
    <property type="entry name" value="CUE"/>
    <property type="match status" value="1"/>
</dbReference>
<feature type="compositionally biased region" description="Acidic residues" evidence="16">
    <location>
        <begin position="442"/>
        <end position="453"/>
    </location>
</feature>
<protein>
    <recommendedName>
        <fullName evidence="5">RNA polymerase II degradation factor 1</fullName>
    </recommendedName>
</protein>
<evidence type="ECO:0000256" key="1">
    <source>
        <dbReference type="ARBA" id="ARBA00004123"/>
    </source>
</evidence>
<dbReference type="GO" id="GO:0043130">
    <property type="term" value="F:ubiquitin binding"/>
    <property type="evidence" value="ECO:0007669"/>
    <property type="project" value="InterPro"/>
</dbReference>
<evidence type="ECO:0000256" key="8">
    <source>
        <dbReference type="ARBA" id="ARBA00022553"/>
    </source>
</evidence>
<keyword evidence="13" id="KW-0238">DNA-binding</keyword>
<feature type="compositionally biased region" description="Polar residues" evidence="16">
    <location>
        <begin position="546"/>
        <end position="569"/>
    </location>
</feature>
<keyword evidence="19" id="KW-1185">Reference proteome</keyword>
<feature type="compositionally biased region" description="Low complexity" evidence="16">
    <location>
        <begin position="521"/>
        <end position="533"/>
    </location>
</feature>
<dbReference type="InterPro" id="IPR051833">
    <property type="entry name" value="TC-DDR_regulator"/>
</dbReference>
<keyword evidence="9" id="KW-0227">DNA damage</keyword>
<dbReference type="GO" id="GO:0005737">
    <property type="term" value="C:cytoplasm"/>
    <property type="evidence" value="ECO:0007669"/>
    <property type="project" value="UniProtKB-SubCell"/>
</dbReference>
<dbReference type="GO" id="GO:0003677">
    <property type="term" value="F:DNA binding"/>
    <property type="evidence" value="ECO:0007669"/>
    <property type="project" value="UniProtKB-KW"/>
</dbReference>
<dbReference type="EMBL" id="JAGTJQ010000008">
    <property type="protein sequence ID" value="KAH7026617.1"/>
    <property type="molecule type" value="Genomic_DNA"/>
</dbReference>
<keyword evidence="7" id="KW-0963">Cytoplasm</keyword>
<comment type="caution">
    <text evidence="18">The sequence shown here is derived from an EMBL/GenBank/DDBJ whole genome shotgun (WGS) entry which is preliminary data.</text>
</comment>